<dbReference type="Gene3D" id="3.40.50.10190">
    <property type="entry name" value="BRCT domain"/>
    <property type="match status" value="1"/>
</dbReference>
<keyword evidence="9" id="KW-0862">Zinc</keyword>
<dbReference type="FunFam" id="1.10.150.20:FF:000007">
    <property type="entry name" value="DNA ligase"/>
    <property type="match status" value="1"/>
</dbReference>
<dbReference type="Pfam" id="PF14520">
    <property type="entry name" value="HHH_5"/>
    <property type="match status" value="1"/>
</dbReference>
<feature type="coiled-coil region" evidence="16">
    <location>
        <begin position="4"/>
        <end position="58"/>
    </location>
</feature>
<dbReference type="GO" id="GO:0003677">
    <property type="term" value="F:DNA binding"/>
    <property type="evidence" value="ECO:0007669"/>
    <property type="project" value="InterPro"/>
</dbReference>
<dbReference type="FunFam" id="1.10.150.20:FF:000006">
    <property type="entry name" value="DNA ligase"/>
    <property type="match status" value="1"/>
</dbReference>
<dbReference type="PROSITE" id="PS01055">
    <property type="entry name" value="DNA_LIGASE_N1"/>
    <property type="match status" value="1"/>
</dbReference>
<dbReference type="AlphaFoldDB" id="A0A348WRB0"/>
<dbReference type="FunFam" id="2.40.50.140:FF:000012">
    <property type="entry name" value="DNA ligase"/>
    <property type="match status" value="1"/>
</dbReference>
<evidence type="ECO:0000256" key="1">
    <source>
        <dbReference type="ARBA" id="ARBA00001946"/>
    </source>
</evidence>
<dbReference type="CDD" id="cd17748">
    <property type="entry name" value="BRCT_DNA_ligase_like"/>
    <property type="match status" value="1"/>
</dbReference>
<evidence type="ECO:0000259" key="17">
    <source>
        <dbReference type="PROSITE" id="PS50172"/>
    </source>
</evidence>
<keyword evidence="11 15" id="KW-0520">NAD</keyword>
<dbReference type="SMART" id="SM00532">
    <property type="entry name" value="LIGANc"/>
    <property type="match status" value="1"/>
</dbReference>
<dbReference type="InterPro" id="IPR004149">
    <property type="entry name" value="Znf_DNAligase_C4"/>
</dbReference>
<dbReference type="CDD" id="cd00114">
    <property type="entry name" value="LIGANc"/>
    <property type="match status" value="1"/>
</dbReference>
<dbReference type="PROSITE" id="PS01056">
    <property type="entry name" value="DNA_LIGASE_N2"/>
    <property type="match status" value="1"/>
</dbReference>
<dbReference type="InterPro" id="IPR041663">
    <property type="entry name" value="DisA/LigA_HHH"/>
</dbReference>
<proteinExistence type="inferred from homology"/>
<dbReference type="SUPFAM" id="SSF52113">
    <property type="entry name" value="BRCT domain"/>
    <property type="match status" value="1"/>
</dbReference>
<dbReference type="InterPro" id="IPR018239">
    <property type="entry name" value="DNA_ligase_AS"/>
</dbReference>
<dbReference type="NCBIfam" id="TIGR00575">
    <property type="entry name" value="dnlj"/>
    <property type="match status" value="1"/>
</dbReference>
<dbReference type="InterPro" id="IPR036420">
    <property type="entry name" value="BRCT_dom_sf"/>
</dbReference>
<dbReference type="Pfam" id="PF03119">
    <property type="entry name" value="DNA_ligase_ZBD"/>
    <property type="match status" value="1"/>
</dbReference>
<dbReference type="InterPro" id="IPR003583">
    <property type="entry name" value="Hlx-hairpin-Hlx_DNA-bd_motif"/>
</dbReference>
<protein>
    <recommendedName>
        <fullName evidence="4 15">DNA ligase</fullName>
        <ecNumber evidence="3 15">6.5.1.2</ecNumber>
    </recommendedName>
</protein>
<dbReference type="HAMAP" id="MF_01588">
    <property type="entry name" value="DNA_ligase_A"/>
    <property type="match status" value="1"/>
</dbReference>
<accession>A0A348WRB0</accession>
<evidence type="ECO:0000256" key="14">
    <source>
        <dbReference type="ARBA" id="ARBA00060881"/>
    </source>
</evidence>
<dbReference type="PANTHER" id="PTHR23389">
    <property type="entry name" value="CHROMOSOME TRANSMISSION FIDELITY FACTOR 18"/>
    <property type="match status" value="1"/>
</dbReference>
<gene>
    <name evidence="18" type="primary">ligA</name>
    <name evidence="18" type="ORF">DCR58_09870</name>
</gene>
<keyword evidence="5 15" id="KW-0436">Ligase</keyword>
<keyword evidence="8 15" id="KW-0227">DNA damage</keyword>
<dbReference type="GO" id="GO:0046872">
    <property type="term" value="F:metal ion binding"/>
    <property type="evidence" value="ECO:0007669"/>
    <property type="project" value="UniProtKB-KW"/>
</dbReference>
<sequence>MSRSSTVEQRMRELEQQLTRYNKEYYELDEPTIPDSEYDKLFRELQTLEANNPELKSQHSPTEKVGSKPLDAFTSVTHELPMLSLDNAFSSEEFSAFAERIQQRVDSSVAWAFCCEPKLDGLAVSILYENGQLVRAATRGDGYSGEDITANVKTIKNVPLQLSDDAPERLEVRGEVFMMTDAFERFNDNARKRDEKVFANPRNAAAGSLRQLDSRITAKRPLHFYAYSLGVVSEQDQEQLADSHYERLQQLSAWGLPINDEVKRVESVEACETYYQAMLEKRDRLRYEIDGIVYKVDSIRMQNELGFVARAPRWAIARKFPAQEQLTRITGVDFQVGRTGAITPVARLEPVSVGGVTVSNATLHNADEVARLGVMIGDTVSIRRAGDVIPQVVSVLESERPEDAQAIEFPSHCPVCDSEVERIEGEAVARCSGGLICAAQRKEAIKHFASRKAMDVDGLGDKLVEQLVDKDWVKSPADLYELKAPVVASLPRMGMKSAQNLVDAIANTRETTLPRFIYALGIREVGEATANNLARHFGTFEDVQKADLEALQEVDDVGQVVAKHIIAFFREPHNQEVVAKLREWISFPEGKAVGPKSDELAGQTFVLTGTLTEMTRDEAKKALEALGAKVSGSVSKKTSAVFAGDNAGSKLAKAESLGVPVKTERDLINLINGN</sequence>
<dbReference type="Pfam" id="PF01653">
    <property type="entry name" value="DNA_ligase_aden"/>
    <property type="match status" value="1"/>
</dbReference>
<dbReference type="InterPro" id="IPR013839">
    <property type="entry name" value="DNAligase_adenylation"/>
</dbReference>
<evidence type="ECO:0000256" key="9">
    <source>
        <dbReference type="ARBA" id="ARBA00022833"/>
    </source>
</evidence>
<dbReference type="EMBL" id="DMUP01000242">
    <property type="protein sequence ID" value="HAR57072.1"/>
    <property type="molecule type" value="Genomic_DNA"/>
</dbReference>
<dbReference type="SMART" id="SM00292">
    <property type="entry name" value="BRCT"/>
    <property type="match status" value="1"/>
</dbReference>
<dbReference type="SUPFAM" id="SSF56091">
    <property type="entry name" value="DNA ligase/mRNA capping enzyme, catalytic domain"/>
    <property type="match status" value="1"/>
</dbReference>
<evidence type="ECO:0000256" key="2">
    <source>
        <dbReference type="ARBA" id="ARBA00004067"/>
    </source>
</evidence>
<name>A0A348WRB0_9GAMM</name>
<evidence type="ECO:0000313" key="18">
    <source>
        <dbReference type="EMBL" id="HAR57072.1"/>
    </source>
</evidence>
<dbReference type="Proteomes" id="UP000262878">
    <property type="component" value="Unassembled WGS sequence"/>
</dbReference>
<comment type="cofactor">
    <cofactor evidence="1">
        <name>Mg(2+)</name>
        <dbReference type="ChEBI" id="CHEBI:18420"/>
    </cofactor>
</comment>
<dbReference type="EC" id="6.5.1.2" evidence="3 15"/>
<dbReference type="InterPro" id="IPR010994">
    <property type="entry name" value="RuvA_2-like"/>
</dbReference>
<dbReference type="InterPro" id="IPR001679">
    <property type="entry name" value="DNA_ligase"/>
</dbReference>
<dbReference type="PIRSF" id="PIRSF001604">
    <property type="entry name" value="LigA"/>
    <property type="match status" value="1"/>
</dbReference>
<evidence type="ECO:0000256" key="13">
    <source>
        <dbReference type="ARBA" id="ARBA00034005"/>
    </source>
</evidence>
<dbReference type="InterPro" id="IPR012340">
    <property type="entry name" value="NA-bd_OB-fold"/>
</dbReference>
<keyword evidence="6 15" id="KW-0235">DNA replication</keyword>
<evidence type="ECO:0000256" key="11">
    <source>
        <dbReference type="ARBA" id="ARBA00023027"/>
    </source>
</evidence>
<dbReference type="InterPro" id="IPR013840">
    <property type="entry name" value="DNAligase_N"/>
</dbReference>
<feature type="domain" description="BRCT" evidence="17">
    <location>
        <begin position="595"/>
        <end position="674"/>
    </location>
</feature>
<dbReference type="PANTHER" id="PTHR23389:SF9">
    <property type="entry name" value="DNA LIGASE"/>
    <property type="match status" value="1"/>
</dbReference>
<dbReference type="STRING" id="314276.OS145_10773"/>
<dbReference type="GO" id="GO:0003911">
    <property type="term" value="F:DNA ligase (NAD+) activity"/>
    <property type="evidence" value="ECO:0007669"/>
    <property type="project" value="UniProtKB-EC"/>
</dbReference>
<reference evidence="18 19" key="1">
    <citation type="journal article" date="2018" name="Nat. Biotechnol.">
        <title>A standardized bacterial taxonomy based on genome phylogeny substantially revises the tree of life.</title>
        <authorList>
            <person name="Parks D.H."/>
            <person name="Chuvochina M."/>
            <person name="Waite D.W."/>
            <person name="Rinke C."/>
            <person name="Skarshewski A."/>
            <person name="Chaumeil P.A."/>
            <person name="Hugenholtz P."/>
        </authorList>
    </citation>
    <scope>NUCLEOTIDE SEQUENCE [LARGE SCALE GENOMIC DNA]</scope>
    <source>
        <strain evidence="18">UBA9360</strain>
    </source>
</reference>
<dbReference type="InterPro" id="IPR033136">
    <property type="entry name" value="DNA_ligase_CS"/>
</dbReference>
<dbReference type="SUPFAM" id="SSF50249">
    <property type="entry name" value="Nucleic acid-binding proteins"/>
    <property type="match status" value="1"/>
</dbReference>
<evidence type="ECO:0000313" key="19">
    <source>
        <dbReference type="Proteomes" id="UP000262878"/>
    </source>
</evidence>
<evidence type="ECO:0000256" key="5">
    <source>
        <dbReference type="ARBA" id="ARBA00022598"/>
    </source>
</evidence>
<evidence type="ECO:0000256" key="10">
    <source>
        <dbReference type="ARBA" id="ARBA00022842"/>
    </source>
</evidence>
<dbReference type="SUPFAM" id="SSF47781">
    <property type="entry name" value="RuvA domain 2-like"/>
    <property type="match status" value="1"/>
</dbReference>
<dbReference type="GO" id="GO:0005829">
    <property type="term" value="C:cytosol"/>
    <property type="evidence" value="ECO:0007669"/>
    <property type="project" value="TreeGrafter"/>
</dbReference>
<dbReference type="Gene3D" id="6.20.10.30">
    <property type="match status" value="1"/>
</dbReference>
<dbReference type="FunFam" id="3.30.470.30:FF:000001">
    <property type="entry name" value="DNA ligase"/>
    <property type="match status" value="1"/>
</dbReference>
<organism evidence="18 19">
    <name type="scientific">Idiomarina baltica</name>
    <dbReference type="NCBI Taxonomy" id="190892"/>
    <lineage>
        <taxon>Bacteria</taxon>
        <taxon>Pseudomonadati</taxon>
        <taxon>Pseudomonadota</taxon>
        <taxon>Gammaproteobacteria</taxon>
        <taxon>Alteromonadales</taxon>
        <taxon>Idiomarinaceae</taxon>
        <taxon>Idiomarina</taxon>
    </lineage>
</organism>
<keyword evidence="10" id="KW-0460">Magnesium</keyword>
<comment type="function">
    <text evidence="2">DNA ligase that catalyzes the formation of phosphodiester linkages between 5'-phosphoryl and 3'-hydroxyl groups in double-stranded DNA using NAD as a coenzyme and as the energy source for the reaction. It is essential for DNA replication and repair of damaged DNA.</text>
</comment>
<evidence type="ECO:0000256" key="12">
    <source>
        <dbReference type="ARBA" id="ARBA00023204"/>
    </source>
</evidence>
<dbReference type="Pfam" id="PF03120">
    <property type="entry name" value="OB_DNA_ligase"/>
    <property type="match status" value="1"/>
</dbReference>
<comment type="catalytic activity">
    <reaction evidence="13 15">
        <text>NAD(+) + (deoxyribonucleotide)n-3'-hydroxyl + 5'-phospho-(deoxyribonucleotide)m = (deoxyribonucleotide)n+m + AMP + beta-nicotinamide D-nucleotide.</text>
        <dbReference type="EC" id="6.5.1.2"/>
    </reaction>
</comment>
<keyword evidence="7" id="KW-0479">Metal-binding</keyword>
<dbReference type="Gene3D" id="1.10.150.20">
    <property type="entry name" value="5' to 3' exonuclease, C-terminal subdomain"/>
    <property type="match status" value="2"/>
</dbReference>
<dbReference type="Gene3D" id="3.30.470.30">
    <property type="entry name" value="DNA ligase/mRNA capping enzyme"/>
    <property type="match status" value="1"/>
</dbReference>
<keyword evidence="12 15" id="KW-0234">DNA repair</keyword>
<evidence type="ECO:0000256" key="8">
    <source>
        <dbReference type="ARBA" id="ARBA00022763"/>
    </source>
</evidence>
<dbReference type="GO" id="GO:0006260">
    <property type="term" value="P:DNA replication"/>
    <property type="evidence" value="ECO:0007669"/>
    <property type="project" value="UniProtKB-KW"/>
</dbReference>
<dbReference type="Gene3D" id="2.40.50.140">
    <property type="entry name" value="Nucleic acid-binding proteins"/>
    <property type="match status" value="1"/>
</dbReference>
<evidence type="ECO:0000256" key="15">
    <source>
        <dbReference type="RuleBase" id="RU000618"/>
    </source>
</evidence>
<evidence type="ECO:0000256" key="3">
    <source>
        <dbReference type="ARBA" id="ARBA00012722"/>
    </source>
</evidence>
<keyword evidence="16" id="KW-0175">Coiled coil</keyword>
<comment type="similarity">
    <text evidence="14">Belongs to the NAD-dependent DNA ligase family. LigA subfamily.</text>
</comment>
<comment type="caution">
    <text evidence="18">The sequence shown here is derived from an EMBL/GenBank/DDBJ whole genome shotgun (WGS) entry which is preliminary data.</text>
</comment>
<dbReference type="InterPro" id="IPR004150">
    <property type="entry name" value="NAD_DNA_ligase_OB"/>
</dbReference>
<evidence type="ECO:0000256" key="7">
    <source>
        <dbReference type="ARBA" id="ARBA00022723"/>
    </source>
</evidence>
<dbReference type="SMART" id="SM00278">
    <property type="entry name" value="HhH1"/>
    <property type="match status" value="4"/>
</dbReference>
<dbReference type="GO" id="GO:0006281">
    <property type="term" value="P:DNA repair"/>
    <property type="evidence" value="ECO:0007669"/>
    <property type="project" value="UniProtKB-KW"/>
</dbReference>
<feature type="non-terminal residue" evidence="18">
    <location>
        <position position="674"/>
    </location>
</feature>
<dbReference type="InterPro" id="IPR001357">
    <property type="entry name" value="BRCT_dom"/>
</dbReference>
<dbReference type="PROSITE" id="PS50172">
    <property type="entry name" value="BRCT"/>
    <property type="match status" value="1"/>
</dbReference>
<dbReference type="Pfam" id="PF00533">
    <property type="entry name" value="BRCT"/>
    <property type="match status" value="1"/>
</dbReference>
<evidence type="ECO:0000256" key="6">
    <source>
        <dbReference type="ARBA" id="ARBA00022705"/>
    </source>
</evidence>
<evidence type="ECO:0000256" key="16">
    <source>
        <dbReference type="SAM" id="Coils"/>
    </source>
</evidence>
<dbReference type="Gene3D" id="1.10.287.610">
    <property type="entry name" value="Helix hairpin bin"/>
    <property type="match status" value="1"/>
</dbReference>
<evidence type="ECO:0000256" key="4">
    <source>
        <dbReference type="ARBA" id="ARBA00013308"/>
    </source>
</evidence>
<dbReference type="NCBIfam" id="NF005932">
    <property type="entry name" value="PRK07956.1"/>
    <property type="match status" value="1"/>
</dbReference>
<dbReference type="Pfam" id="PF12826">
    <property type="entry name" value="HHH_2"/>
    <property type="match status" value="1"/>
</dbReference>
<dbReference type="FunFam" id="6.20.10.30:FF:000001">
    <property type="entry name" value="DNA ligase"/>
    <property type="match status" value="1"/>
</dbReference>